<feature type="compositionally biased region" description="Low complexity" evidence="1">
    <location>
        <begin position="1"/>
        <end position="13"/>
    </location>
</feature>
<reference evidence="2 3" key="1">
    <citation type="submission" date="2024-09" db="EMBL/GenBank/DDBJ databases">
        <title>Itraconazole resistance in Madurella fahalii resulting from another homologue of gene encoding cytochrome P450 14-alpha sterol demethylase (CYP51).</title>
        <authorList>
            <person name="Yoshioka I."/>
            <person name="Fahal A.H."/>
            <person name="Kaneko S."/>
            <person name="Yaguchi T."/>
        </authorList>
    </citation>
    <scope>NUCLEOTIDE SEQUENCE [LARGE SCALE GENOMIC DNA]</scope>
    <source>
        <strain evidence="2 3">IFM 68171</strain>
    </source>
</reference>
<dbReference type="EMBL" id="BAAFSV010000002">
    <property type="protein sequence ID" value="GAB1314741.1"/>
    <property type="molecule type" value="Genomic_DNA"/>
</dbReference>
<protein>
    <submittedName>
        <fullName evidence="2">Uncharacterized protein</fullName>
    </submittedName>
</protein>
<dbReference type="Proteomes" id="UP001628179">
    <property type="component" value="Unassembled WGS sequence"/>
</dbReference>
<organism evidence="2 3">
    <name type="scientific">Madurella fahalii</name>
    <dbReference type="NCBI Taxonomy" id="1157608"/>
    <lineage>
        <taxon>Eukaryota</taxon>
        <taxon>Fungi</taxon>
        <taxon>Dikarya</taxon>
        <taxon>Ascomycota</taxon>
        <taxon>Pezizomycotina</taxon>
        <taxon>Sordariomycetes</taxon>
        <taxon>Sordariomycetidae</taxon>
        <taxon>Sordariales</taxon>
        <taxon>Sordariales incertae sedis</taxon>
        <taxon>Madurella</taxon>
    </lineage>
</organism>
<accession>A0ABQ0GAJ0</accession>
<feature type="region of interest" description="Disordered" evidence="1">
    <location>
        <begin position="1"/>
        <end position="46"/>
    </location>
</feature>
<gene>
    <name evidence="2" type="ORF">MFIFM68171_04951</name>
</gene>
<evidence type="ECO:0000256" key="1">
    <source>
        <dbReference type="SAM" id="MobiDB-lite"/>
    </source>
</evidence>
<evidence type="ECO:0000313" key="2">
    <source>
        <dbReference type="EMBL" id="GAB1314741.1"/>
    </source>
</evidence>
<dbReference type="GeneID" id="98175694"/>
<name>A0ABQ0GAJ0_9PEZI</name>
<dbReference type="RefSeq" id="XP_070916472.1">
    <property type="nucleotide sequence ID" value="XM_071060371.1"/>
</dbReference>
<sequence length="157" mass="16709">MSSSAQPTSTISSDGEPGVTPLSVHPTGAGSETNPAQPDPLAQLPELGYDALPNATSIRVLDVIESGPTKVRCRMRVVDLDDEPTFAALSYTWGNPVTIYENPLPELPDIGALHYPEDSDKLPFSYSTLPTSPEGESFVGIDGAKGDYFLLYGQDVP</sequence>
<comment type="caution">
    <text evidence="2">The sequence shown here is derived from an EMBL/GenBank/DDBJ whole genome shotgun (WGS) entry which is preliminary data.</text>
</comment>
<proteinExistence type="predicted"/>
<keyword evidence="3" id="KW-1185">Reference proteome</keyword>
<evidence type="ECO:0000313" key="3">
    <source>
        <dbReference type="Proteomes" id="UP001628179"/>
    </source>
</evidence>